<accession>A0ABR3G495</accession>
<feature type="coiled-coil region" evidence="1">
    <location>
        <begin position="179"/>
        <end position="206"/>
    </location>
</feature>
<name>A0ABR3G495_9PEZI</name>
<sequence>MEPGGLKVVRELNTKFGATGDVVYKNLAIGLGLVHMSLAFHGSYLKSQNPDDLERAITLVKQALTLVPPGNNAPRAMVLTNYGKLLSMRYERFRTVDDLNRAIDVSEAAVVGLDPDNPERGFILWNLGAMCGTRYQLSGGIEDLSQTIKWAEEAVTATPSAHPERPSRLSNVGILLLARSKETTSLADLERAIEIAEEAVTSTEIAHPIRPALLNNLGIIFQHRHTQQGQKDDINKAIVCLQQAVQTGARGHPEYTLNLGIMVIARYKQFEGAEDLEFAIQCAGDAVAAMPEEIPMRPAALCNFAQMITIRHTRFGAIEDLERAMELTEEGIKATHPTNPELPLWQHNLAVLYYGRYRHFGAVKDLRNAIESIEAALAACPLNHLRRAAFLSCQAILLERMAQRPGELGYLDKAVQVSESAVLATPAGGPDRGDRLHNLAYVLSQRFNQSHSVEDLDLAICRAEEARSQMSTGSANLWKSNRLLARLCYFRYERFTEKDDLVRAIELCEECVAMVPPDHSERSHTLFVLATMVDSRYRLSRTRQDFFYGLRLLYEAWYCHAAPPQHRIVAAVLASAFLARKRMWQEASSLLGDAIKMIPKIDMRSVSMNDQSYQVSSCLPPEIIPTLVSLSLKAGEEVSHCLRLLELARGLIIGYAIDCRSDLSELRLKHPEIADRFHRLRVAVDSPLSEMEMECDIPQSLFQQDQRKRERVVSDLEQTITSIRELPGFEGFHLPPRSEELIGMASHGPIIVVSSSEWRSDAIIVTRSAIKSIPLNLSGLLVSEQMQNIGKAIRGQRPTYANRNKKMGEILEWLWDAIVEPIFSELDLKPVANTRDLPRVWWIGIGCLSIAPFHAAGYHGPRSTQNTMSRAISTYTPTIKALKYTRRKGLVLLTKPDPRILMITMPTTPDENWKELPNAAIEAKQIEDLVSGKASITLLDHPSAACVLAQLPAHDAIHPARHGVSDHENPSTSSLLLQGDDGKLDRLTVQSISHIHMDHAQIAYLSACSTAENSSAELMNESIFIASGFQLAGFSHVLATQWESNDEACRQVSGDFYKLLFDGKPGGGGGGDGGHRKVGVSFHQAVKKLRQANRRQPLKWASFIHTGA</sequence>
<dbReference type="InterPro" id="IPR011990">
    <property type="entry name" value="TPR-like_helical_dom_sf"/>
</dbReference>
<evidence type="ECO:0000259" key="2">
    <source>
        <dbReference type="Pfam" id="PF12770"/>
    </source>
</evidence>
<feature type="domain" description="CHAT" evidence="2">
    <location>
        <begin position="809"/>
        <end position="1107"/>
    </location>
</feature>
<dbReference type="Proteomes" id="UP001447188">
    <property type="component" value="Unassembled WGS sequence"/>
</dbReference>
<comment type="caution">
    <text evidence="3">The sequence shown here is derived from an EMBL/GenBank/DDBJ whole genome shotgun (WGS) entry which is preliminary data.</text>
</comment>
<organism evidence="3 4">
    <name type="scientific">Discina gigas</name>
    <dbReference type="NCBI Taxonomy" id="1032678"/>
    <lineage>
        <taxon>Eukaryota</taxon>
        <taxon>Fungi</taxon>
        <taxon>Dikarya</taxon>
        <taxon>Ascomycota</taxon>
        <taxon>Pezizomycotina</taxon>
        <taxon>Pezizomycetes</taxon>
        <taxon>Pezizales</taxon>
        <taxon>Discinaceae</taxon>
        <taxon>Discina</taxon>
    </lineage>
</organism>
<dbReference type="PANTHER" id="PTHR19959:SF119">
    <property type="entry name" value="FUNGAL LIPASE-LIKE DOMAIN-CONTAINING PROTEIN"/>
    <property type="match status" value="1"/>
</dbReference>
<dbReference type="Pfam" id="PF12770">
    <property type="entry name" value="CHAT"/>
    <property type="match status" value="1"/>
</dbReference>
<reference evidence="3 4" key="1">
    <citation type="submission" date="2024-02" db="EMBL/GenBank/DDBJ databases">
        <title>Discinaceae phylogenomics.</title>
        <authorList>
            <person name="Dirks A.C."/>
            <person name="James T.Y."/>
        </authorList>
    </citation>
    <scope>NUCLEOTIDE SEQUENCE [LARGE SCALE GENOMIC DNA]</scope>
    <source>
        <strain evidence="3 4">ACD0624</strain>
    </source>
</reference>
<dbReference type="EMBL" id="JBBBZM010000387">
    <property type="protein sequence ID" value="KAL0630772.1"/>
    <property type="molecule type" value="Genomic_DNA"/>
</dbReference>
<dbReference type="SUPFAM" id="SSF48452">
    <property type="entry name" value="TPR-like"/>
    <property type="match status" value="1"/>
</dbReference>
<dbReference type="PANTHER" id="PTHR19959">
    <property type="entry name" value="KINESIN LIGHT CHAIN"/>
    <property type="match status" value="1"/>
</dbReference>
<gene>
    <name evidence="3" type="ORF">Q9L58_010378</name>
</gene>
<dbReference type="InterPro" id="IPR024983">
    <property type="entry name" value="CHAT_dom"/>
</dbReference>
<evidence type="ECO:0000313" key="3">
    <source>
        <dbReference type="EMBL" id="KAL0630772.1"/>
    </source>
</evidence>
<proteinExistence type="predicted"/>
<evidence type="ECO:0000313" key="4">
    <source>
        <dbReference type="Proteomes" id="UP001447188"/>
    </source>
</evidence>
<evidence type="ECO:0000256" key="1">
    <source>
        <dbReference type="SAM" id="Coils"/>
    </source>
</evidence>
<dbReference type="Gene3D" id="1.25.40.10">
    <property type="entry name" value="Tetratricopeptide repeat domain"/>
    <property type="match status" value="3"/>
</dbReference>
<keyword evidence="1" id="KW-0175">Coiled coil</keyword>
<keyword evidence="4" id="KW-1185">Reference proteome</keyword>
<dbReference type="Pfam" id="PF13374">
    <property type="entry name" value="TPR_10"/>
    <property type="match status" value="1"/>
</dbReference>
<protein>
    <recommendedName>
        <fullName evidence="2">CHAT domain-containing protein</fullName>
    </recommendedName>
</protein>